<keyword evidence="3" id="KW-1185">Reference proteome</keyword>
<name>A0AAF0IGQ8_9EURO</name>
<sequence length="145" mass="16196">MTSFLTASVPAAARQAVYYHWFSTYKNVVYLSAPCHITTIILSLINLLSGSSNAPSILWLLGILFTVGHGYPVRLGLEHLNLTEEAWNKKSTEEGYAFLKSFVDANGRRLRLVDLPGWLCIVGAVVLGARLQWGRKMVDMHRVCM</sequence>
<evidence type="ECO:0000313" key="3">
    <source>
        <dbReference type="Proteomes" id="UP001219355"/>
    </source>
</evidence>
<accession>A0AAF0IGQ8</accession>
<feature type="transmembrane region" description="Helical" evidence="1">
    <location>
        <begin position="56"/>
        <end position="73"/>
    </location>
</feature>
<dbReference type="AlphaFoldDB" id="A0AAF0IGQ8"/>
<reference evidence="2" key="1">
    <citation type="submission" date="2023-03" db="EMBL/GenBank/DDBJ databases">
        <title>Emydomyces testavorans Genome Sequence.</title>
        <authorList>
            <person name="Hoyer L."/>
        </authorList>
    </citation>
    <scope>NUCLEOTIDE SEQUENCE</scope>
    <source>
        <strain evidence="2">16-2883</strain>
    </source>
</reference>
<keyword evidence="1" id="KW-1133">Transmembrane helix</keyword>
<organism evidence="2 3">
    <name type="scientific">Emydomyces testavorans</name>
    <dbReference type="NCBI Taxonomy" id="2070801"/>
    <lineage>
        <taxon>Eukaryota</taxon>
        <taxon>Fungi</taxon>
        <taxon>Dikarya</taxon>
        <taxon>Ascomycota</taxon>
        <taxon>Pezizomycotina</taxon>
        <taxon>Eurotiomycetes</taxon>
        <taxon>Eurotiomycetidae</taxon>
        <taxon>Onygenales</taxon>
        <taxon>Nannizziopsiaceae</taxon>
        <taxon>Emydomyces</taxon>
    </lineage>
</organism>
<feature type="transmembrane region" description="Helical" evidence="1">
    <location>
        <begin position="29"/>
        <end position="49"/>
    </location>
</feature>
<feature type="transmembrane region" description="Helical" evidence="1">
    <location>
        <begin position="115"/>
        <end position="133"/>
    </location>
</feature>
<proteinExistence type="predicted"/>
<dbReference type="EMBL" id="CP120627">
    <property type="protein sequence ID" value="WEW56052.1"/>
    <property type="molecule type" value="Genomic_DNA"/>
</dbReference>
<evidence type="ECO:0000313" key="2">
    <source>
        <dbReference type="EMBL" id="WEW56052.1"/>
    </source>
</evidence>
<evidence type="ECO:0000256" key="1">
    <source>
        <dbReference type="SAM" id="Phobius"/>
    </source>
</evidence>
<keyword evidence="1" id="KW-0472">Membrane</keyword>
<dbReference type="Proteomes" id="UP001219355">
    <property type="component" value="Chromosome 1"/>
</dbReference>
<protein>
    <submittedName>
        <fullName evidence="2">Uncharacterized protein</fullName>
    </submittedName>
</protein>
<keyword evidence="1" id="KW-0812">Transmembrane</keyword>
<gene>
    <name evidence="2" type="ORF">PRK78_001487</name>
</gene>